<evidence type="ECO:0000259" key="1">
    <source>
        <dbReference type="SMART" id="SM01043"/>
    </source>
</evidence>
<organism evidence="2 3">
    <name type="scientific">Variibacter gotjawalensis</name>
    <dbReference type="NCBI Taxonomy" id="1333996"/>
    <lineage>
        <taxon>Bacteria</taxon>
        <taxon>Pseudomonadati</taxon>
        <taxon>Pseudomonadota</taxon>
        <taxon>Alphaproteobacteria</taxon>
        <taxon>Hyphomicrobiales</taxon>
        <taxon>Nitrobacteraceae</taxon>
        <taxon>Variibacter</taxon>
    </lineage>
</organism>
<dbReference type="InterPro" id="IPR016032">
    <property type="entry name" value="Sig_transdc_resp-reg_C-effctor"/>
</dbReference>
<name>A0A0S3PYQ3_9BRAD</name>
<feature type="domain" description="Bacterial transcriptional activator" evidence="1">
    <location>
        <begin position="94"/>
        <end position="238"/>
    </location>
</feature>
<dbReference type="InterPro" id="IPR005158">
    <property type="entry name" value="BTAD"/>
</dbReference>
<dbReference type="SUPFAM" id="SSF48452">
    <property type="entry name" value="TPR-like"/>
    <property type="match status" value="2"/>
</dbReference>
<dbReference type="InterPro" id="IPR036388">
    <property type="entry name" value="WH-like_DNA-bd_sf"/>
</dbReference>
<evidence type="ECO:0000313" key="3">
    <source>
        <dbReference type="Proteomes" id="UP000236884"/>
    </source>
</evidence>
<dbReference type="AlphaFoldDB" id="A0A0S3PYQ3"/>
<proteinExistence type="predicted"/>
<dbReference type="InterPro" id="IPR051677">
    <property type="entry name" value="AfsR-DnrI-RedD_regulator"/>
</dbReference>
<gene>
    <name evidence="2" type="ORF">GJW-30_1_03613</name>
</gene>
<dbReference type="Proteomes" id="UP000236884">
    <property type="component" value="Chromosome"/>
</dbReference>
<dbReference type="RefSeq" id="WP_096357794.1">
    <property type="nucleotide sequence ID" value="NZ_AP014946.1"/>
</dbReference>
<dbReference type="OrthoDB" id="7888886at2"/>
<dbReference type="PANTHER" id="PTHR35807">
    <property type="entry name" value="TRANSCRIPTIONAL REGULATOR REDD-RELATED"/>
    <property type="match status" value="1"/>
</dbReference>
<sequence>MRFTLRVIGNLELSVSQPERVLPITSRKSRALLALLASSPRRRINRSDAASLLWAGDDPKTRLNLRQELSVLRRALGGHASQFFSATDDEIALTDAVDTDLAQLAAATKADDVLTLSAAMDVVRGPFGADLDLACDNFQRWLSEERAAARHLAVSVGDRLVRTLAEKGRHKEALDRALALHALEPLREETHRLVLREEAIVSGRASAMARYEQFRTLLRDELAVQPERETQRLLDTFRAQKSSEPAAATQATKQAPIAAPPKGSGLWRFPADLRLSGALAIALMAAAVFLFNPRIFFKPDVKPSATTAEALPAPATYNEQGDGKVSLAILPFTLQSGSEALAPFAAEFNMSVKRVFLLHRRHAVIDTPRELPPAGRMAQLGRALHARYIMSGYIQQQPQGRVHVFVEVWDTETGSAISGRSIVREGTDLAVTLRQLTSETALSTIGAIALHWATKFADEDMSVQALLARAGAHAIRSQYSDRAPNERDVWKRILALAPDNELALSHLVGQIAQTVARNQSPDVKADLAELAVLLDRLRHIAPESAHAEFIRGLTAKVSRDHEVAARHFERVLELWPGHLQAGVQLAHIGAFLGRVEEGVAWFDRWVDQKTVTVQTIDNAYIAGEVALVARRYADAARWLALAVQQNPKIGRVQALYAAALELAGREAEATQAATEAHRQAPNYSPQVMALRGSNRHGETAPAFASERDRYVEAYRAALGRAVAATRTEASTPIESR</sequence>
<protein>
    <submittedName>
        <fullName evidence="2">Bacterial transcriptional activator domain protein</fullName>
    </submittedName>
</protein>
<dbReference type="SMART" id="SM01043">
    <property type="entry name" value="BTAD"/>
    <property type="match status" value="1"/>
</dbReference>
<keyword evidence="3" id="KW-1185">Reference proteome</keyword>
<dbReference type="SUPFAM" id="SSF46894">
    <property type="entry name" value="C-terminal effector domain of the bipartite response regulators"/>
    <property type="match status" value="1"/>
</dbReference>
<reference evidence="2 3" key="1">
    <citation type="submission" date="2015-08" db="EMBL/GenBank/DDBJ databases">
        <title>Investigation of the bacterial diversity of lava forest soil.</title>
        <authorList>
            <person name="Lee J.S."/>
        </authorList>
    </citation>
    <scope>NUCLEOTIDE SEQUENCE [LARGE SCALE GENOMIC DNA]</scope>
    <source>
        <strain evidence="2 3">GJW-30</strain>
    </source>
</reference>
<dbReference type="GO" id="GO:0003677">
    <property type="term" value="F:DNA binding"/>
    <property type="evidence" value="ECO:0007669"/>
    <property type="project" value="InterPro"/>
</dbReference>
<dbReference type="Pfam" id="PF03704">
    <property type="entry name" value="BTAD"/>
    <property type="match status" value="1"/>
</dbReference>
<dbReference type="GO" id="GO:0006355">
    <property type="term" value="P:regulation of DNA-templated transcription"/>
    <property type="evidence" value="ECO:0007669"/>
    <property type="project" value="InterPro"/>
</dbReference>
<dbReference type="InterPro" id="IPR011990">
    <property type="entry name" value="TPR-like_helical_dom_sf"/>
</dbReference>
<evidence type="ECO:0000313" key="2">
    <source>
        <dbReference type="EMBL" id="BAT61063.1"/>
    </source>
</evidence>
<dbReference type="EMBL" id="AP014946">
    <property type="protein sequence ID" value="BAT61063.1"/>
    <property type="molecule type" value="Genomic_DNA"/>
</dbReference>
<dbReference type="Gene3D" id="1.25.40.10">
    <property type="entry name" value="Tetratricopeptide repeat domain"/>
    <property type="match status" value="2"/>
</dbReference>
<accession>A0A0S3PYQ3</accession>
<dbReference type="Gene3D" id="1.10.10.10">
    <property type="entry name" value="Winged helix-like DNA-binding domain superfamily/Winged helix DNA-binding domain"/>
    <property type="match status" value="1"/>
</dbReference>
<dbReference type="KEGG" id="vgo:GJW-30_1_03613"/>